<evidence type="ECO:0000313" key="2">
    <source>
        <dbReference type="EMBL" id="UYM15361.1"/>
    </source>
</evidence>
<accession>A0ABY6GTI5</accession>
<protein>
    <submittedName>
        <fullName evidence="2">Uncharacterized protein</fullName>
    </submittedName>
</protein>
<reference evidence="2" key="1">
    <citation type="submission" date="2022-10" db="EMBL/GenBank/DDBJ databases">
        <title>Completed Genome Sequence of two octocoral isolated bacterium, Endozoicomonas euniceicola EF212T and Endozoicomonas gorgoniicola PS125T.</title>
        <authorList>
            <person name="Chiou Y.-J."/>
            <person name="Chen Y.-H."/>
        </authorList>
    </citation>
    <scope>NUCLEOTIDE SEQUENCE</scope>
    <source>
        <strain evidence="2">EF212</strain>
    </source>
</reference>
<proteinExistence type="predicted"/>
<evidence type="ECO:0000313" key="3">
    <source>
        <dbReference type="Proteomes" id="UP001163255"/>
    </source>
</evidence>
<evidence type="ECO:0000256" key="1">
    <source>
        <dbReference type="SAM" id="SignalP"/>
    </source>
</evidence>
<keyword evidence="1" id="KW-0732">Signal</keyword>
<gene>
    <name evidence="2" type="ORF">NX720_21290</name>
</gene>
<organism evidence="2 3">
    <name type="scientific">Endozoicomonas euniceicola</name>
    <dbReference type="NCBI Taxonomy" id="1234143"/>
    <lineage>
        <taxon>Bacteria</taxon>
        <taxon>Pseudomonadati</taxon>
        <taxon>Pseudomonadota</taxon>
        <taxon>Gammaproteobacteria</taxon>
        <taxon>Oceanospirillales</taxon>
        <taxon>Endozoicomonadaceae</taxon>
        <taxon>Endozoicomonas</taxon>
    </lineage>
</organism>
<dbReference type="RefSeq" id="WP_262597327.1">
    <property type="nucleotide sequence ID" value="NZ_CP103300.1"/>
</dbReference>
<name>A0ABY6GTI5_9GAMM</name>
<feature type="chain" id="PRO_5046880115" evidence="1">
    <location>
        <begin position="19"/>
        <end position="349"/>
    </location>
</feature>
<feature type="signal peptide" evidence="1">
    <location>
        <begin position="1"/>
        <end position="18"/>
    </location>
</feature>
<dbReference type="EMBL" id="CP103300">
    <property type="protein sequence ID" value="UYM15361.1"/>
    <property type="molecule type" value="Genomic_DNA"/>
</dbReference>
<keyword evidence="3" id="KW-1185">Reference proteome</keyword>
<dbReference type="Proteomes" id="UP001163255">
    <property type="component" value="Chromosome"/>
</dbReference>
<sequence length="349" mass="40256">MKELLLLALVLLLPCAHAADFVDETYDESRILLDECLNDRFGIPSGPYISQRCGDDADCIRENFDYDPELDELSYHPNTSYFRVIKSFVGNICKLKKQGFELNLSTKFHLLGASYPDAYIRFIGVNGKEVRILSGDGAIAENERTPIERWIMKKENHFQQTCRNIRYYPSQDMLTANCYSASYHIAWDGVRKVPKVISNTAIPYISLYNDNNNLLVNNDGMLRATLIDNNPLFTTRKHARIKGLCNARNAEHKHIDGYEVCDSKKKIPVHNCDVEESVYDGVFDTFFVRCRGHKRVYHLQNAKICLDQDYEIHFIQQIKANPLGMGVYVAWEGLFCRVNKPKFRERYGL</sequence>